<dbReference type="KEGG" id="cre:CHLRE_10g429500v5"/>
<feature type="region of interest" description="Disordered" evidence="1">
    <location>
        <begin position="700"/>
        <end position="743"/>
    </location>
</feature>
<dbReference type="RefSeq" id="XP_042920013.1">
    <property type="nucleotide sequence ID" value="XM_043066616.1"/>
</dbReference>
<feature type="compositionally biased region" description="Gly residues" evidence="1">
    <location>
        <begin position="234"/>
        <end position="245"/>
    </location>
</feature>
<dbReference type="PaxDb" id="3055-EDP06302"/>
<dbReference type="AlphaFoldDB" id="A0A2K3D9R6"/>
<dbReference type="InParanoid" id="A0A2K3D9R6"/>
<name>A0A2K3D9R6_CHLRE</name>
<protein>
    <submittedName>
        <fullName evidence="3">Uncharacterized protein</fullName>
    </submittedName>
</protein>
<dbReference type="EMBL" id="CM008971">
    <property type="protein sequence ID" value="PNW77276.1"/>
    <property type="molecule type" value="Genomic_DNA"/>
</dbReference>
<feature type="compositionally biased region" description="Low complexity" evidence="1">
    <location>
        <begin position="482"/>
        <end position="493"/>
    </location>
</feature>
<proteinExistence type="predicted"/>
<keyword evidence="2" id="KW-0472">Membrane</keyword>
<feature type="region of interest" description="Disordered" evidence="1">
    <location>
        <begin position="482"/>
        <end position="519"/>
    </location>
</feature>
<sequence length="815" mass="79635">MTFSSAARWCAVTSSRLASASLLEPDVMLWIAQQALRMPPGALQADTGASAIAMGGAGSPQLSEAALDPAAMAMAAAAAAPAASLASPSGGSGSPDATANQQLLQEQRRQEQMVWMGELPLPLEMLAWCPGAYTAPVTAAAGQPSDGGATAASCRPAAAAVLGSNPCWARFACDDASTLTSLTAPFLCASLPAGAANPNTITDASIEITADGWYGAAGYDESPPPPVPAPPGDSGDGAGGSAGGVLGQLWRQGWRASTQEGVLGAPPLPPSPPRIAAAAGPSAANATFNASATPSASVPAPGGGGGCPRPNGDLSGCAASWKLGDPFEGLAQVMSDNGITAAPPPPGQHPPAPPRQSWLASSKGGIAVLAVATFCGALVVIAVTLAAYIYLFLPATSPGTDGTTATGGAAAATVGAAAGASAENMSPEGGAGAADRRSADGRGRAPISPEAAVAPKPIDTPTRCENGELGAGLFEDRPSHFTTITSSRRTISSCGSEATARTSPASDPRTSTNSNRSRVLPHAPLHPLVVADGCGGEADDAITSAPAVVAARTAPAGWCAEGGESDVVAGLPRSVADAARSSYSWRRRGGGSWRERSGTNANDNGSSSSSPSGDVLASLAGVAGGSRAVRPYGASDDGCGGASASIFTAAAEAATLPPNAIASPSGGGAHPSLLPAVTTAAADAALPPAMAAAAAAAAGTPQAARRTPAGTGVSPRSWRNLRASTPNSGGSANRLGGSNSGSSNSAERVALVAVAGIATGAATATAAAPAAASGGGNAFSLYTDLLAESLELRRRRRSCVALELRAETPRGGDKV</sequence>
<feature type="region of interest" description="Disordered" evidence="1">
    <location>
        <begin position="215"/>
        <end position="245"/>
    </location>
</feature>
<gene>
    <name evidence="3" type="ORF">CHLRE_10g429500v5</name>
</gene>
<feature type="transmembrane region" description="Helical" evidence="2">
    <location>
        <begin position="365"/>
        <end position="391"/>
    </location>
</feature>
<dbReference type="Proteomes" id="UP000006906">
    <property type="component" value="Chromosome 10"/>
</dbReference>
<feature type="compositionally biased region" description="Low complexity" evidence="1">
    <location>
        <begin position="700"/>
        <end position="709"/>
    </location>
</feature>
<dbReference type="Gramene" id="PNW77276">
    <property type="protein sequence ID" value="PNW77276"/>
    <property type="gene ID" value="CHLRE_10g429500v5"/>
</dbReference>
<feature type="region of interest" description="Disordered" evidence="1">
    <location>
        <begin position="260"/>
        <end position="307"/>
    </location>
</feature>
<feature type="compositionally biased region" description="Polar residues" evidence="1">
    <location>
        <begin position="494"/>
        <end position="517"/>
    </location>
</feature>
<feature type="compositionally biased region" description="Low complexity" evidence="1">
    <location>
        <begin position="274"/>
        <end position="300"/>
    </location>
</feature>
<organism evidence="3 4">
    <name type="scientific">Chlamydomonas reinhardtii</name>
    <name type="common">Chlamydomonas smithii</name>
    <dbReference type="NCBI Taxonomy" id="3055"/>
    <lineage>
        <taxon>Eukaryota</taxon>
        <taxon>Viridiplantae</taxon>
        <taxon>Chlorophyta</taxon>
        <taxon>core chlorophytes</taxon>
        <taxon>Chlorophyceae</taxon>
        <taxon>CS clade</taxon>
        <taxon>Chlamydomonadales</taxon>
        <taxon>Chlamydomonadaceae</taxon>
        <taxon>Chlamydomonas</taxon>
    </lineage>
</organism>
<keyword evidence="2" id="KW-1133">Transmembrane helix</keyword>
<feature type="compositionally biased region" description="Pro residues" evidence="1">
    <location>
        <begin position="342"/>
        <end position="354"/>
    </location>
</feature>
<evidence type="ECO:0000313" key="3">
    <source>
        <dbReference type="EMBL" id="PNW77276.1"/>
    </source>
</evidence>
<feature type="region of interest" description="Disordered" evidence="1">
    <location>
        <begin position="420"/>
        <end position="462"/>
    </location>
</feature>
<keyword evidence="4" id="KW-1185">Reference proteome</keyword>
<dbReference type="GeneID" id="5728114"/>
<feature type="region of interest" description="Disordered" evidence="1">
    <location>
        <begin position="579"/>
        <end position="614"/>
    </location>
</feature>
<evidence type="ECO:0000256" key="1">
    <source>
        <dbReference type="SAM" id="MobiDB-lite"/>
    </source>
</evidence>
<feature type="compositionally biased region" description="Low complexity" evidence="1">
    <location>
        <begin position="598"/>
        <end position="613"/>
    </location>
</feature>
<dbReference type="OrthoDB" id="10661004at2759"/>
<feature type="compositionally biased region" description="Pro residues" evidence="1">
    <location>
        <begin position="222"/>
        <end position="231"/>
    </location>
</feature>
<feature type="compositionally biased region" description="Basic and acidic residues" evidence="1">
    <location>
        <begin position="434"/>
        <end position="443"/>
    </location>
</feature>
<evidence type="ECO:0000313" key="4">
    <source>
        <dbReference type="Proteomes" id="UP000006906"/>
    </source>
</evidence>
<reference evidence="3 4" key="1">
    <citation type="journal article" date="2007" name="Science">
        <title>The Chlamydomonas genome reveals the evolution of key animal and plant functions.</title>
        <authorList>
            <person name="Merchant S.S."/>
            <person name="Prochnik S.E."/>
            <person name="Vallon O."/>
            <person name="Harris E.H."/>
            <person name="Karpowicz S.J."/>
            <person name="Witman G.B."/>
            <person name="Terry A."/>
            <person name="Salamov A."/>
            <person name="Fritz-Laylin L.K."/>
            <person name="Marechal-Drouard L."/>
            <person name="Marshall W.F."/>
            <person name="Qu L.H."/>
            <person name="Nelson D.R."/>
            <person name="Sanderfoot A.A."/>
            <person name="Spalding M.H."/>
            <person name="Kapitonov V.V."/>
            <person name="Ren Q."/>
            <person name="Ferris P."/>
            <person name="Lindquist E."/>
            <person name="Shapiro H."/>
            <person name="Lucas S.M."/>
            <person name="Grimwood J."/>
            <person name="Schmutz J."/>
            <person name="Cardol P."/>
            <person name="Cerutti H."/>
            <person name="Chanfreau G."/>
            <person name="Chen C.L."/>
            <person name="Cognat V."/>
            <person name="Croft M.T."/>
            <person name="Dent R."/>
            <person name="Dutcher S."/>
            <person name="Fernandez E."/>
            <person name="Fukuzawa H."/>
            <person name="Gonzalez-Ballester D."/>
            <person name="Gonzalez-Halphen D."/>
            <person name="Hallmann A."/>
            <person name="Hanikenne M."/>
            <person name="Hippler M."/>
            <person name="Inwood W."/>
            <person name="Jabbari K."/>
            <person name="Kalanon M."/>
            <person name="Kuras R."/>
            <person name="Lefebvre P.A."/>
            <person name="Lemaire S.D."/>
            <person name="Lobanov A.V."/>
            <person name="Lohr M."/>
            <person name="Manuell A."/>
            <person name="Meier I."/>
            <person name="Mets L."/>
            <person name="Mittag M."/>
            <person name="Mittelmeier T."/>
            <person name="Moroney J.V."/>
            <person name="Moseley J."/>
            <person name="Napoli C."/>
            <person name="Nedelcu A.M."/>
            <person name="Niyogi K."/>
            <person name="Novoselov S.V."/>
            <person name="Paulsen I.T."/>
            <person name="Pazour G."/>
            <person name="Purton S."/>
            <person name="Ral J.P."/>
            <person name="Riano-Pachon D.M."/>
            <person name="Riekhof W."/>
            <person name="Rymarquis L."/>
            <person name="Schroda M."/>
            <person name="Stern D."/>
            <person name="Umen J."/>
            <person name="Willows R."/>
            <person name="Wilson N."/>
            <person name="Zimmer S.L."/>
            <person name="Allmer J."/>
            <person name="Balk J."/>
            <person name="Bisova K."/>
            <person name="Chen C.J."/>
            <person name="Elias M."/>
            <person name="Gendler K."/>
            <person name="Hauser C."/>
            <person name="Lamb M.R."/>
            <person name="Ledford H."/>
            <person name="Long J.C."/>
            <person name="Minagawa J."/>
            <person name="Page M.D."/>
            <person name="Pan J."/>
            <person name="Pootakham W."/>
            <person name="Roje S."/>
            <person name="Rose A."/>
            <person name="Stahlberg E."/>
            <person name="Terauchi A.M."/>
            <person name="Yang P."/>
            <person name="Ball S."/>
            <person name="Bowler C."/>
            <person name="Dieckmann C.L."/>
            <person name="Gladyshev V.N."/>
            <person name="Green P."/>
            <person name="Jorgensen R."/>
            <person name="Mayfield S."/>
            <person name="Mueller-Roeber B."/>
            <person name="Rajamani S."/>
            <person name="Sayre R.T."/>
            <person name="Brokstein P."/>
            <person name="Dubchak I."/>
            <person name="Goodstein D."/>
            <person name="Hornick L."/>
            <person name="Huang Y.W."/>
            <person name="Jhaveri J."/>
            <person name="Luo Y."/>
            <person name="Martinez D."/>
            <person name="Ngau W.C."/>
            <person name="Otillar B."/>
            <person name="Poliakov A."/>
            <person name="Porter A."/>
            <person name="Szajkowski L."/>
            <person name="Werner G."/>
            <person name="Zhou K."/>
            <person name="Grigoriev I.V."/>
            <person name="Rokhsar D.S."/>
            <person name="Grossman A.R."/>
        </authorList>
    </citation>
    <scope>NUCLEOTIDE SEQUENCE [LARGE SCALE GENOMIC DNA]</scope>
    <source>
        <strain evidence="4">CC-503</strain>
    </source>
</reference>
<feature type="region of interest" description="Disordered" evidence="1">
    <location>
        <begin position="336"/>
        <end position="359"/>
    </location>
</feature>
<feature type="compositionally biased region" description="Low complexity" evidence="1">
    <location>
        <begin position="727"/>
        <end position="743"/>
    </location>
</feature>
<keyword evidence="2" id="KW-0812">Transmembrane</keyword>
<accession>A0A2K3D9R6</accession>
<evidence type="ECO:0000256" key="2">
    <source>
        <dbReference type="SAM" id="Phobius"/>
    </source>
</evidence>